<evidence type="ECO:0000256" key="1">
    <source>
        <dbReference type="SAM" id="MobiDB-lite"/>
    </source>
</evidence>
<dbReference type="AlphaFoldDB" id="A0A9P6CS89"/>
<feature type="compositionally biased region" description="Basic and acidic residues" evidence="1">
    <location>
        <begin position="54"/>
        <end position="66"/>
    </location>
</feature>
<accession>A0A9P6CS89</accession>
<evidence type="ECO:0000313" key="3">
    <source>
        <dbReference type="Proteomes" id="UP000807469"/>
    </source>
</evidence>
<sequence length="261" mass="29852">MALSIKPHPPLISTRIEFGWAALPPPPEITVCHDFSSRIRRYGRHYLTPYSRPKTREGTPFRHVREGTPWVGDMEDTPSRRPRERSRSPTMPHRQKTPATMHTFGRALEPEDKDRPNLRDSSPLMDMPSDPSDNEGGEVSTLNMIPKPSGEAGRRNSGGYNLQKALHWGERYINEQVSKKLNPTMCYSKQDKDKLDEVVEAAARKLDIHRLYAKDWPIRDALKLQLKYTSDNEKKRALKKANNTLKRVILDTSTSKRGGSD</sequence>
<organism evidence="2 3">
    <name type="scientific">Pholiota conissans</name>
    <dbReference type="NCBI Taxonomy" id="109636"/>
    <lineage>
        <taxon>Eukaryota</taxon>
        <taxon>Fungi</taxon>
        <taxon>Dikarya</taxon>
        <taxon>Basidiomycota</taxon>
        <taxon>Agaricomycotina</taxon>
        <taxon>Agaricomycetes</taxon>
        <taxon>Agaricomycetidae</taxon>
        <taxon>Agaricales</taxon>
        <taxon>Agaricineae</taxon>
        <taxon>Strophariaceae</taxon>
        <taxon>Pholiota</taxon>
    </lineage>
</organism>
<dbReference type="Proteomes" id="UP000807469">
    <property type="component" value="Unassembled WGS sequence"/>
</dbReference>
<comment type="caution">
    <text evidence="2">The sequence shown here is derived from an EMBL/GenBank/DDBJ whole genome shotgun (WGS) entry which is preliminary data.</text>
</comment>
<protein>
    <submittedName>
        <fullName evidence="2">Uncharacterized protein</fullName>
    </submittedName>
</protein>
<feature type="compositionally biased region" description="Basic and acidic residues" evidence="1">
    <location>
        <begin position="108"/>
        <end position="118"/>
    </location>
</feature>
<reference evidence="2" key="1">
    <citation type="submission" date="2020-11" db="EMBL/GenBank/DDBJ databases">
        <authorList>
            <consortium name="DOE Joint Genome Institute"/>
            <person name="Ahrendt S."/>
            <person name="Riley R."/>
            <person name="Andreopoulos W."/>
            <person name="Labutti K."/>
            <person name="Pangilinan J."/>
            <person name="Ruiz-Duenas F.J."/>
            <person name="Barrasa J.M."/>
            <person name="Sanchez-Garcia M."/>
            <person name="Camarero S."/>
            <person name="Miyauchi S."/>
            <person name="Serrano A."/>
            <person name="Linde D."/>
            <person name="Babiker R."/>
            <person name="Drula E."/>
            <person name="Ayuso-Fernandez I."/>
            <person name="Pacheco R."/>
            <person name="Padilla G."/>
            <person name="Ferreira P."/>
            <person name="Barriuso J."/>
            <person name="Kellner H."/>
            <person name="Castanera R."/>
            <person name="Alfaro M."/>
            <person name="Ramirez L."/>
            <person name="Pisabarro A.G."/>
            <person name="Kuo A."/>
            <person name="Tritt A."/>
            <person name="Lipzen A."/>
            <person name="He G."/>
            <person name="Yan M."/>
            <person name="Ng V."/>
            <person name="Cullen D."/>
            <person name="Martin F."/>
            <person name="Rosso M.-N."/>
            <person name="Henrissat B."/>
            <person name="Hibbett D."/>
            <person name="Martinez A.T."/>
            <person name="Grigoriev I.V."/>
        </authorList>
    </citation>
    <scope>NUCLEOTIDE SEQUENCE</scope>
    <source>
        <strain evidence="2">CIRM-BRFM 674</strain>
    </source>
</reference>
<feature type="region of interest" description="Disordered" evidence="1">
    <location>
        <begin position="50"/>
        <end position="158"/>
    </location>
</feature>
<feature type="compositionally biased region" description="Basic and acidic residues" evidence="1">
    <location>
        <begin position="77"/>
        <end position="87"/>
    </location>
</feature>
<proteinExistence type="predicted"/>
<feature type="compositionally biased region" description="Low complexity" evidence="1">
    <location>
        <begin position="120"/>
        <end position="131"/>
    </location>
</feature>
<evidence type="ECO:0000313" key="2">
    <source>
        <dbReference type="EMBL" id="KAF9470814.1"/>
    </source>
</evidence>
<dbReference type="OrthoDB" id="2686745at2759"/>
<keyword evidence="3" id="KW-1185">Reference proteome</keyword>
<name>A0A9P6CS89_9AGAR</name>
<dbReference type="EMBL" id="MU155842">
    <property type="protein sequence ID" value="KAF9470814.1"/>
    <property type="molecule type" value="Genomic_DNA"/>
</dbReference>
<gene>
    <name evidence="2" type="ORF">BDN70DRAFT_939410</name>
</gene>